<keyword evidence="3" id="KW-1185">Reference proteome</keyword>
<dbReference type="EMBL" id="CP001737">
    <property type="protein sequence ID" value="ACV80683.1"/>
    <property type="molecule type" value="Genomic_DNA"/>
</dbReference>
<evidence type="ECO:0000313" key="3">
    <source>
        <dbReference type="Proteomes" id="UP000002218"/>
    </source>
</evidence>
<organism evidence="2 3">
    <name type="scientific">Nakamurella multipartita (strain ATCC 700099 / DSM 44233 / CIP 104796 / JCM 9543 / NBRC 105858 / Y-104)</name>
    <name type="common">Microsphaera multipartita</name>
    <dbReference type="NCBI Taxonomy" id="479431"/>
    <lineage>
        <taxon>Bacteria</taxon>
        <taxon>Bacillati</taxon>
        <taxon>Actinomycetota</taxon>
        <taxon>Actinomycetes</taxon>
        <taxon>Nakamurellales</taxon>
        <taxon>Nakamurellaceae</taxon>
        <taxon>Nakamurella</taxon>
    </lineage>
</organism>
<dbReference type="OrthoDB" id="4772660at2"/>
<protein>
    <recommendedName>
        <fullName evidence="4">DUF4245 domain-containing protein</fullName>
    </recommendedName>
</protein>
<name>C8XKM6_NAKMY</name>
<reference evidence="2 3" key="2">
    <citation type="journal article" date="2010" name="Stand. Genomic Sci.">
        <title>Complete genome sequence of Nakamurella multipartita type strain (Y-104).</title>
        <authorList>
            <person name="Tice H."/>
            <person name="Mayilraj S."/>
            <person name="Sims D."/>
            <person name="Lapidus A."/>
            <person name="Nolan M."/>
            <person name="Lucas S."/>
            <person name="Glavina Del Rio T."/>
            <person name="Copeland A."/>
            <person name="Cheng J.F."/>
            <person name="Meincke L."/>
            <person name="Bruce D."/>
            <person name="Goodwin L."/>
            <person name="Pitluck S."/>
            <person name="Ivanova N."/>
            <person name="Mavromatis K."/>
            <person name="Ovchinnikova G."/>
            <person name="Pati A."/>
            <person name="Chen A."/>
            <person name="Palaniappan K."/>
            <person name="Land M."/>
            <person name="Hauser L."/>
            <person name="Chang Y.J."/>
            <person name="Jeffries C.D."/>
            <person name="Detter J.C."/>
            <person name="Brettin T."/>
            <person name="Rohde M."/>
            <person name="Goker M."/>
            <person name="Bristow J."/>
            <person name="Eisen J.A."/>
            <person name="Markowitz V."/>
            <person name="Hugenholtz P."/>
            <person name="Kyrpides N.C."/>
            <person name="Klenk H.P."/>
            <person name="Chen F."/>
        </authorList>
    </citation>
    <scope>NUCLEOTIDE SEQUENCE [LARGE SCALE GENOMIC DNA]</scope>
    <source>
        <strain evidence="3">ATCC 700099 / DSM 44233 / CIP 104796 / JCM 9543 / NBRC 105858 / Y-104</strain>
    </source>
</reference>
<reference evidence="3" key="1">
    <citation type="submission" date="2009-09" db="EMBL/GenBank/DDBJ databases">
        <title>The complete genome of Nakamurella multipartita DSM 44233.</title>
        <authorList>
            <consortium name="US DOE Joint Genome Institute (JGI-PGF)"/>
            <person name="Lucas S."/>
            <person name="Copeland A."/>
            <person name="Lapidus A."/>
            <person name="Glavina del Rio T."/>
            <person name="Dalin E."/>
            <person name="Tice H."/>
            <person name="Bruce D."/>
            <person name="Goodwin L."/>
            <person name="Pitluck S."/>
            <person name="Kyrpides N."/>
            <person name="Mavromatis K."/>
            <person name="Ivanova N."/>
            <person name="Ovchinnikova G."/>
            <person name="Sims D."/>
            <person name="Meincke L."/>
            <person name="Brettin T."/>
            <person name="Detter J.C."/>
            <person name="Han C."/>
            <person name="Larimer F."/>
            <person name="Land M."/>
            <person name="Hauser L."/>
            <person name="Markowitz V."/>
            <person name="Cheng J.-F."/>
            <person name="Hugenholtz P."/>
            <person name="Woyke T."/>
            <person name="Wu D."/>
            <person name="Klenk H.-P."/>
            <person name="Eisen J.A."/>
        </authorList>
    </citation>
    <scope>NUCLEOTIDE SEQUENCE [LARGE SCALE GENOMIC DNA]</scope>
    <source>
        <strain evidence="3">ATCC 700099 / DSM 44233 / CIP 104796 / JCM 9543 / NBRC 105858 / Y-104</strain>
    </source>
</reference>
<sequence precursor="true">MAVTRRPKTLRDMAVAAVVLAVVAFGLMFLYGQASFAPGGPSAGQAPTADVTGGLTRAAPLVGFPVIVPAALPDGWQPNSFTFTAAPGTAVQPAAVRGGWLTEDNRFVTLVQSTGELPQIQTAELGAARSAAGTVDVDGTTWTIVPGRRDEVAWVRPAGDVTYLITGSATAEQFRALAVAADQGTPATS</sequence>
<proteinExistence type="predicted"/>
<dbReference type="RefSeq" id="WP_015749507.1">
    <property type="nucleotide sequence ID" value="NC_013235.1"/>
</dbReference>
<dbReference type="HOGENOM" id="CLU_095244_0_1_11"/>
<dbReference type="InterPro" id="IPR025339">
    <property type="entry name" value="DUF4245"/>
</dbReference>
<dbReference type="KEGG" id="nml:Namu_4396"/>
<keyword evidence="1" id="KW-1133">Transmembrane helix</keyword>
<keyword evidence="1" id="KW-0812">Transmembrane</keyword>
<evidence type="ECO:0000313" key="2">
    <source>
        <dbReference type="EMBL" id="ACV80683.1"/>
    </source>
</evidence>
<keyword evidence="1" id="KW-0472">Membrane</keyword>
<gene>
    <name evidence="2" type="ordered locus">Namu_4396</name>
</gene>
<accession>C8XKM6</accession>
<dbReference type="Pfam" id="PF14030">
    <property type="entry name" value="DUF4245"/>
    <property type="match status" value="1"/>
</dbReference>
<evidence type="ECO:0008006" key="4">
    <source>
        <dbReference type="Google" id="ProtNLM"/>
    </source>
</evidence>
<dbReference type="InParanoid" id="C8XKM6"/>
<dbReference type="AlphaFoldDB" id="C8XKM6"/>
<dbReference type="STRING" id="479431.Namu_4396"/>
<feature type="transmembrane region" description="Helical" evidence="1">
    <location>
        <begin position="12"/>
        <end position="32"/>
    </location>
</feature>
<evidence type="ECO:0000256" key="1">
    <source>
        <dbReference type="SAM" id="Phobius"/>
    </source>
</evidence>
<dbReference type="Proteomes" id="UP000002218">
    <property type="component" value="Chromosome"/>
</dbReference>